<feature type="transmembrane region" description="Helical" evidence="1">
    <location>
        <begin position="212"/>
        <end position="230"/>
    </location>
</feature>
<accession>A0A3B7QV33</accession>
<organism evidence="3 4">
    <name type="scientific">Hymenobacter oligotrophus</name>
    <dbReference type="NCBI Taxonomy" id="2319843"/>
    <lineage>
        <taxon>Bacteria</taxon>
        <taxon>Pseudomonadati</taxon>
        <taxon>Bacteroidota</taxon>
        <taxon>Cytophagia</taxon>
        <taxon>Cytophagales</taxon>
        <taxon>Hymenobacteraceae</taxon>
        <taxon>Hymenobacter</taxon>
    </lineage>
</organism>
<feature type="transmembrane region" description="Helical" evidence="1">
    <location>
        <begin position="174"/>
        <end position="192"/>
    </location>
</feature>
<feature type="transmembrane region" description="Helical" evidence="1">
    <location>
        <begin position="37"/>
        <end position="56"/>
    </location>
</feature>
<evidence type="ECO:0000256" key="1">
    <source>
        <dbReference type="SAM" id="Phobius"/>
    </source>
</evidence>
<sequence length="257" mass="28639">MGFSNRLGKVSRLSLFQNSFDLYPTSRFMLLPNYQRYRLAVVAQWVVVVATVAALVSSGLQYRLLQHALAGIEILPAAADANDDRQQLVGGLQLVLTLLAFIGFISWFARAYDNLRRIPGAPEPAYSPGWAVGAWLVPILNLWRPLHMLKEVWYRTQRYALHHGQGAPAQDHSLLTGWWILRIVLFVFGRLVSRAGGSDPTVEQLLDATTTLLMLDVLNLAYAVLTIVLLQRFRNFEDGLAARYAPDNVPATPVSVG</sequence>
<keyword evidence="1" id="KW-0472">Membrane</keyword>
<dbReference type="AlphaFoldDB" id="A0A3B7QV33"/>
<feature type="transmembrane region" description="Helical" evidence="1">
    <location>
        <begin position="88"/>
        <end position="109"/>
    </location>
</feature>
<dbReference type="Proteomes" id="UP000262802">
    <property type="component" value="Chromosome"/>
</dbReference>
<proteinExistence type="predicted"/>
<name>A0A3B7QV33_9BACT</name>
<keyword evidence="1" id="KW-0812">Transmembrane</keyword>
<evidence type="ECO:0000313" key="3">
    <source>
        <dbReference type="EMBL" id="AYA36928.1"/>
    </source>
</evidence>
<evidence type="ECO:0000259" key="2">
    <source>
        <dbReference type="Pfam" id="PF14219"/>
    </source>
</evidence>
<evidence type="ECO:0000313" key="4">
    <source>
        <dbReference type="Proteomes" id="UP000262802"/>
    </source>
</evidence>
<feature type="domain" description="DUF4328" evidence="2">
    <location>
        <begin position="74"/>
        <end position="234"/>
    </location>
</feature>
<dbReference type="EMBL" id="CP032317">
    <property type="protein sequence ID" value="AYA36928.1"/>
    <property type="molecule type" value="Genomic_DNA"/>
</dbReference>
<dbReference type="InterPro" id="IPR025565">
    <property type="entry name" value="DUF4328"/>
</dbReference>
<reference evidence="3 4" key="1">
    <citation type="submission" date="2018-09" db="EMBL/GenBank/DDBJ databases">
        <title>Hymenobacter medium sp. nov., isolated from R2A medium.</title>
        <authorList>
            <person name="Yingchao G."/>
        </authorList>
    </citation>
    <scope>NUCLEOTIDE SEQUENCE [LARGE SCALE GENOMIC DNA]</scope>
    <source>
        <strain evidence="4">sh-6</strain>
    </source>
</reference>
<dbReference type="KEGG" id="hyh:D3Y59_07580"/>
<keyword evidence="4" id="KW-1185">Reference proteome</keyword>
<gene>
    <name evidence="3" type="ORF">D3Y59_07580</name>
</gene>
<dbReference type="OrthoDB" id="4174975at2"/>
<keyword evidence="1" id="KW-1133">Transmembrane helix</keyword>
<protein>
    <submittedName>
        <fullName evidence="3">DUF4328 domain-containing protein</fullName>
    </submittedName>
</protein>
<dbReference type="Pfam" id="PF14219">
    <property type="entry name" value="DUF4328"/>
    <property type="match status" value="1"/>
</dbReference>